<keyword evidence="3" id="KW-1185">Reference proteome</keyword>
<feature type="transmembrane region" description="Helical" evidence="1">
    <location>
        <begin position="61"/>
        <end position="79"/>
    </location>
</feature>
<dbReference type="Proteomes" id="UP001484239">
    <property type="component" value="Unassembled WGS sequence"/>
</dbReference>
<feature type="transmembrane region" description="Helical" evidence="1">
    <location>
        <begin position="12"/>
        <end position="30"/>
    </location>
</feature>
<accession>A0ABU9E9N4</accession>
<dbReference type="RefSeq" id="WP_405275716.1">
    <property type="nucleotide sequence ID" value="NZ_JBBHLI010000005.1"/>
</dbReference>
<evidence type="ECO:0000256" key="1">
    <source>
        <dbReference type="SAM" id="Phobius"/>
    </source>
</evidence>
<comment type="caution">
    <text evidence="2">The sequence shown here is derived from an EMBL/GenBank/DDBJ whole genome shotgun (WGS) entry which is preliminary data.</text>
</comment>
<gene>
    <name evidence="2" type="ORF">WI372_10715</name>
</gene>
<sequence length="135" mass="13785">MMARGRIPLESWEAVVPGVVFPLLGLWLGGSTWTDRAMAGAVNLAPLVVMALLARFGGRRVPAIQGAASVAYGIVAAGWVGHQWDLPGFGLVGAHAEMYTPLAAAALAIVLYPLIALGMRAAGVGPSGTPAQGEV</sequence>
<proteinExistence type="predicted"/>
<feature type="transmembrane region" description="Helical" evidence="1">
    <location>
        <begin position="36"/>
        <end position="54"/>
    </location>
</feature>
<protein>
    <submittedName>
        <fullName evidence="2">Uncharacterized protein</fullName>
    </submittedName>
</protein>
<dbReference type="EMBL" id="JBBHLI010000005">
    <property type="protein sequence ID" value="MEK9501449.1"/>
    <property type="molecule type" value="Genomic_DNA"/>
</dbReference>
<feature type="transmembrane region" description="Helical" evidence="1">
    <location>
        <begin position="99"/>
        <end position="117"/>
    </location>
</feature>
<evidence type="ECO:0000313" key="2">
    <source>
        <dbReference type="EMBL" id="MEK9501449.1"/>
    </source>
</evidence>
<keyword evidence="1" id="KW-1133">Transmembrane helix</keyword>
<reference evidence="2 3" key="1">
    <citation type="submission" date="2024-02" db="EMBL/GenBank/DDBJ databases">
        <title>A novel Gemmatimonadota bacterium.</title>
        <authorList>
            <person name="Du Z.-J."/>
            <person name="Ye Y.-Q."/>
        </authorList>
    </citation>
    <scope>NUCLEOTIDE SEQUENCE [LARGE SCALE GENOMIC DNA]</scope>
    <source>
        <strain evidence="2 3">DH-20</strain>
    </source>
</reference>
<keyword evidence="1" id="KW-0812">Transmembrane</keyword>
<organism evidence="2 3">
    <name type="scientific">Gaopeijia maritima</name>
    <dbReference type="NCBI Taxonomy" id="3119007"/>
    <lineage>
        <taxon>Bacteria</taxon>
        <taxon>Pseudomonadati</taxon>
        <taxon>Gemmatimonadota</taxon>
        <taxon>Longimicrobiia</taxon>
        <taxon>Gaopeijiales</taxon>
        <taxon>Gaopeijiaceae</taxon>
        <taxon>Gaopeijia</taxon>
    </lineage>
</organism>
<keyword evidence="1" id="KW-0472">Membrane</keyword>
<name>A0ABU9E9N4_9BACT</name>
<evidence type="ECO:0000313" key="3">
    <source>
        <dbReference type="Proteomes" id="UP001484239"/>
    </source>
</evidence>